<feature type="region of interest" description="Disordered" evidence="1">
    <location>
        <begin position="111"/>
        <end position="130"/>
    </location>
</feature>
<gene>
    <name evidence="2" type="ORF">UFOPK2646_00608</name>
</gene>
<name>A0A6J6PYR2_9ZZZZ</name>
<evidence type="ECO:0000313" key="2">
    <source>
        <dbReference type="EMBL" id="CAB4703917.1"/>
    </source>
</evidence>
<dbReference type="EMBL" id="CAEZYB010000054">
    <property type="protein sequence ID" value="CAB4703917.1"/>
    <property type="molecule type" value="Genomic_DNA"/>
</dbReference>
<proteinExistence type="predicted"/>
<dbReference type="AlphaFoldDB" id="A0A6J6PYR2"/>
<organism evidence="2">
    <name type="scientific">freshwater metagenome</name>
    <dbReference type="NCBI Taxonomy" id="449393"/>
    <lineage>
        <taxon>unclassified sequences</taxon>
        <taxon>metagenomes</taxon>
        <taxon>ecological metagenomes</taxon>
    </lineage>
</organism>
<protein>
    <submittedName>
        <fullName evidence="2">Unannotated protein</fullName>
    </submittedName>
</protein>
<accession>A0A6J6PYR2</accession>
<evidence type="ECO:0000256" key="1">
    <source>
        <dbReference type="SAM" id="MobiDB-lite"/>
    </source>
</evidence>
<reference evidence="2" key="1">
    <citation type="submission" date="2020-05" db="EMBL/GenBank/DDBJ databases">
        <authorList>
            <person name="Chiriac C."/>
            <person name="Salcher M."/>
            <person name="Ghai R."/>
            <person name="Kavagutti S V."/>
        </authorList>
    </citation>
    <scope>NUCLEOTIDE SEQUENCE</scope>
</reference>
<sequence>MLAALTPMNISAPAKLSARVPVMLFGLQLSINHWRIGSVVLVDLLITPFVSKATIFVAPLSMSKRAIAVPAAPAPLIIIRQSARFFFTSLSEFRSAASTTIAVPCWSSWKTGMSSSSRRRRSTSKQRGAEISSRLIPPYTGAIS</sequence>